<organism evidence="2 3">
    <name type="scientific">Phaeosphaeria nodorum (strain SN15 / ATCC MYA-4574 / FGSC 10173)</name>
    <name type="common">Glume blotch fungus</name>
    <name type="synonym">Parastagonospora nodorum</name>
    <dbReference type="NCBI Taxonomy" id="321614"/>
    <lineage>
        <taxon>Eukaryota</taxon>
        <taxon>Fungi</taxon>
        <taxon>Dikarya</taxon>
        <taxon>Ascomycota</taxon>
        <taxon>Pezizomycotina</taxon>
        <taxon>Dothideomycetes</taxon>
        <taxon>Pleosporomycetidae</taxon>
        <taxon>Pleosporales</taxon>
        <taxon>Pleosporineae</taxon>
        <taxon>Phaeosphaeriaceae</taxon>
        <taxon>Parastagonospora</taxon>
    </lineage>
</organism>
<sequence length="59" mass="6886">MAWLLYIPHISTPRHSNFLLSSVFDLPFPLFMISLTLLVRAFCFLLCEAFRYRASKSCT</sequence>
<keyword evidence="3" id="KW-1185">Reference proteome</keyword>
<name>A0A7U2F4G0_PHANO</name>
<reference evidence="3" key="1">
    <citation type="journal article" date="2021" name="BMC Genomics">
        <title>Chromosome-level genome assembly and manually-curated proteome of model necrotroph Parastagonospora nodorum Sn15 reveals a genome-wide trove of candidate effector homologs, and redundancy of virulence-related functions within an accessory chromosome.</title>
        <authorList>
            <person name="Bertazzoni S."/>
            <person name="Jones D.A.B."/>
            <person name="Phan H.T."/>
            <person name="Tan K.-C."/>
            <person name="Hane J.K."/>
        </authorList>
    </citation>
    <scope>NUCLEOTIDE SEQUENCE [LARGE SCALE GENOMIC DNA]</scope>
    <source>
        <strain evidence="3">SN15 / ATCC MYA-4574 / FGSC 10173)</strain>
    </source>
</reference>
<dbReference type="VEuPathDB" id="FungiDB:JI435_411790"/>
<keyword evidence="1" id="KW-0472">Membrane</keyword>
<keyword evidence="1" id="KW-0812">Transmembrane</keyword>
<dbReference type="Proteomes" id="UP000663193">
    <property type="component" value="Chromosome 8"/>
</dbReference>
<gene>
    <name evidence="2" type="ORF">JI435_411790</name>
</gene>
<evidence type="ECO:0000313" key="3">
    <source>
        <dbReference type="Proteomes" id="UP000663193"/>
    </source>
</evidence>
<feature type="transmembrane region" description="Helical" evidence="1">
    <location>
        <begin position="26"/>
        <end position="47"/>
    </location>
</feature>
<dbReference type="EMBL" id="CP069030">
    <property type="protein sequence ID" value="QRC98241.1"/>
    <property type="molecule type" value="Genomic_DNA"/>
</dbReference>
<accession>A0A7U2F4G0</accession>
<proteinExistence type="predicted"/>
<dbReference type="AlphaFoldDB" id="A0A7U2F4G0"/>
<keyword evidence="1" id="KW-1133">Transmembrane helix</keyword>
<evidence type="ECO:0000256" key="1">
    <source>
        <dbReference type="SAM" id="Phobius"/>
    </source>
</evidence>
<protein>
    <submittedName>
        <fullName evidence="2">Uncharacterized protein</fullName>
    </submittedName>
</protein>
<evidence type="ECO:0000313" key="2">
    <source>
        <dbReference type="EMBL" id="QRC98241.1"/>
    </source>
</evidence>